<dbReference type="EMBL" id="PIPL01000004">
    <property type="protein sequence ID" value="RUO22943.1"/>
    <property type="molecule type" value="Genomic_DNA"/>
</dbReference>
<proteinExistence type="predicted"/>
<dbReference type="RefSeq" id="WP_126804585.1">
    <property type="nucleotide sequence ID" value="NZ_PIPL01000004.1"/>
</dbReference>
<gene>
    <name evidence="1" type="ORF">CWE09_13495</name>
</gene>
<evidence type="ECO:0000313" key="2">
    <source>
        <dbReference type="Proteomes" id="UP000288293"/>
    </source>
</evidence>
<dbReference type="Proteomes" id="UP000288293">
    <property type="component" value="Unassembled WGS sequence"/>
</dbReference>
<dbReference type="PROSITE" id="PS51257">
    <property type="entry name" value="PROKAR_LIPOPROTEIN"/>
    <property type="match status" value="1"/>
</dbReference>
<reference evidence="1 2" key="1">
    <citation type="journal article" date="2011" name="Front. Microbiol.">
        <title>Genomic signatures of strain selection and enhancement in Bacillus atrophaeus var. globigii, a historical biowarfare simulant.</title>
        <authorList>
            <person name="Gibbons H.S."/>
            <person name="Broomall S.M."/>
            <person name="McNew L.A."/>
            <person name="Daligault H."/>
            <person name="Chapman C."/>
            <person name="Bruce D."/>
            <person name="Karavis M."/>
            <person name="Krepps M."/>
            <person name="McGregor P.A."/>
            <person name="Hong C."/>
            <person name="Park K.H."/>
            <person name="Akmal A."/>
            <person name="Feldman A."/>
            <person name="Lin J.S."/>
            <person name="Chang W.E."/>
            <person name="Higgs B.W."/>
            <person name="Demirev P."/>
            <person name="Lindquist J."/>
            <person name="Liem A."/>
            <person name="Fochler E."/>
            <person name="Read T.D."/>
            <person name="Tapia R."/>
            <person name="Johnson S."/>
            <person name="Bishop-Lilly K.A."/>
            <person name="Detter C."/>
            <person name="Han C."/>
            <person name="Sozhamannan S."/>
            <person name="Rosenzweig C.N."/>
            <person name="Skowronski E.W."/>
        </authorList>
    </citation>
    <scope>NUCLEOTIDE SEQUENCE [LARGE SCALE GENOMIC DNA]</scope>
    <source>
        <strain evidence="1 2">MLST1</strain>
    </source>
</reference>
<dbReference type="AlphaFoldDB" id="A0A432W196"/>
<name>A0A432W196_9GAMM</name>
<organism evidence="1 2">
    <name type="scientific">Aliidiomarina minuta</name>
    <dbReference type="NCBI Taxonomy" id="880057"/>
    <lineage>
        <taxon>Bacteria</taxon>
        <taxon>Pseudomonadati</taxon>
        <taxon>Pseudomonadota</taxon>
        <taxon>Gammaproteobacteria</taxon>
        <taxon>Alteromonadales</taxon>
        <taxon>Idiomarinaceae</taxon>
        <taxon>Aliidiomarina</taxon>
    </lineage>
</organism>
<evidence type="ECO:0000313" key="1">
    <source>
        <dbReference type="EMBL" id="RUO22943.1"/>
    </source>
</evidence>
<sequence length="513" mass="57568">MTPRSLLYIPVLCIVAACSAEQPQVLHFQPDNEEERRYQFVSTSHISSRDAHDGEHSERIQHTEFKTYRVSQRDADSVQLNVQPDYLHAQADSGVAFGSVLGATTEADRVQLGTLAQGRDIEISFAEGRLLHASPEAYTRARLLLTGTLNQIQEVLAQPGLVSGMALEAGASRTIKENRPEGVPGFSLTLGEVRQHDASFTIEGDTDSGQVYGRMWIDRETGWLNRAGVVLISSFRDDGYQGEIRTIASITQAEWPYAELMEHSLTDVPIDFSPQAEDLDHLVTATEESIFAESQGTLQLNGDRFTLTYSHPLEEADEAGQFSFTQMQAFDEQGELLDLELQALRPYSYHDGDQVLTIGEVFPLGWENIQANLDQVHSIEAEVQWFPQELQLIPIDVPQQGSSELEHGNARARLQATENPREFDLYLYPTQHKLFGYQVYGAESGVMHALGFEGGPDWLNEREREVLNVLEHGEFPTHLSLQFRNEVPQQLRLVAFSIEQEAKAQQKVRFAVD</sequence>
<keyword evidence="2" id="KW-1185">Reference proteome</keyword>
<dbReference type="OrthoDB" id="7911392at2"/>
<comment type="caution">
    <text evidence="1">The sequence shown here is derived from an EMBL/GenBank/DDBJ whole genome shotgun (WGS) entry which is preliminary data.</text>
</comment>
<protein>
    <submittedName>
        <fullName evidence="1">Uncharacterized protein</fullName>
    </submittedName>
</protein>
<accession>A0A432W196</accession>